<evidence type="ECO:0000313" key="3">
    <source>
        <dbReference type="EMBL" id="MCE0743892.1"/>
    </source>
</evidence>
<protein>
    <submittedName>
        <fullName evidence="3">Amidase</fullName>
    </submittedName>
</protein>
<accession>A0ABS8VZ57</accession>
<dbReference type="Pfam" id="PF01425">
    <property type="entry name" value="Amidase"/>
    <property type="match status" value="1"/>
</dbReference>
<evidence type="ECO:0000313" key="4">
    <source>
        <dbReference type="Proteomes" id="UP001521074"/>
    </source>
</evidence>
<dbReference type="InterPro" id="IPR000120">
    <property type="entry name" value="Amidase"/>
</dbReference>
<proteinExistence type="inferred from homology"/>
<dbReference type="InterPro" id="IPR020556">
    <property type="entry name" value="Amidase_CS"/>
</dbReference>
<dbReference type="PANTHER" id="PTHR11895">
    <property type="entry name" value="TRANSAMIDASE"/>
    <property type="match status" value="1"/>
</dbReference>
<gene>
    <name evidence="3" type="ORF">LWC05_08325</name>
</gene>
<organism evidence="3 4">
    <name type="scientific">Acetobacter sicerae</name>
    <dbReference type="NCBI Taxonomy" id="85325"/>
    <lineage>
        <taxon>Bacteria</taxon>
        <taxon>Pseudomonadati</taxon>
        <taxon>Pseudomonadota</taxon>
        <taxon>Alphaproteobacteria</taxon>
        <taxon>Acetobacterales</taxon>
        <taxon>Acetobacteraceae</taxon>
        <taxon>Acetobacter</taxon>
    </lineage>
</organism>
<dbReference type="RefSeq" id="WP_232877488.1">
    <property type="nucleotide sequence ID" value="NZ_JAJSOJ010000024.1"/>
</dbReference>
<dbReference type="Proteomes" id="UP001521074">
    <property type="component" value="Unassembled WGS sequence"/>
</dbReference>
<feature type="domain" description="Amidase" evidence="2">
    <location>
        <begin position="35"/>
        <end position="452"/>
    </location>
</feature>
<reference evidence="3 4" key="1">
    <citation type="submission" date="2021-12" db="EMBL/GenBank/DDBJ databases">
        <title>Genome sequence of Acetobacter sicerae DmPark20a_162.</title>
        <authorList>
            <person name="Chaston J.M."/>
        </authorList>
    </citation>
    <scope>NUCLEOTIDE SEQUENCE [LARGE SCALE GENOMIC DNA]</scope>
    <source>
        <strain evidence="3 4">DmPark20a_162</strain>
    </source>
</reference>
<dbReference type="PANTHER" id="PTHR11895:SF7">
    <property type="entry name" value="GLUTAMYL-TRNA(GLN) AMIDOTRANSFERASE SUBUNIT A, MITOCHONDRIAL"/>
    <property type="match status" value="1"/>
</dbReference>
<sequence length="484" mass="51307">MSFYTKMDATSLAHLIEKRHCSARELLEEAVRVQAARGLKINALSHFDPETAMATLSKYDAGGRVFQGVPFVVKDAGISVAGMRTTYGSASSQALATSARDSSLVQAYREAGLTICGRSNTSEFGLAPTTEPKATGVTRNPWNLTKSAGGSSGGSAAAVACGIVPIAHGVDGAGSIRIPAACCGLFGLKPSRGRVAVEAGVTPGVGGLIAHHVITRSVRDSAVVLGLTGTSIRGKMQRELIGWPDYSPLASRIPLRIGLCISLTPTFPINIEIEEAIVRLGMSLVDNGHFLEDLSLRYDPISIRKDYRKIAGAHICKFLGIEQLGKSSESLLCSLEPATRALVLEALQICDEGRTEAATSLSAVGTEVAMLAKKYDVIITPSLAQLPPDIGHFSKFESCISDQQEEYTRFSPFTLPFNVNGLPAASIPVGISAMGLPIGAQIIAAYGREDIILRISAEIERIGLFNFEVESGRIDSLIEESEAC</sequence>
<comment type="caution">
    <text evidence="3">The sequence shown here is derived from an EMBL/GenBank/DDBJ whole genome shotgun (WGS) entry which is preliminary data.</text>
</comment>
<dbReference type="Gene3D" id="3.90.1300.10">
    <property type="entry name" value="Amidase signature (AS) domain"/>
    <property type="match status" value="1"/>
</dbReference>
<dbReference type="EMBL" id="JAJSOJ010000024">
    <property type="protein sequence ID" value="MCE0743892.1"/>
    <property type="molecule type" value="Genomic_DNA"/>
</dbReference>
<dbReference type="PROSITE" id="PS00571">
    <property type="entry name" value="AMIDASES"/>
    <property type="match status" value="1"/>
</dbReference>
<comment type="similarity">
    <text evidence="1">Belongs to the amidase family.</text>
</comment>
<evidence type="ECO:0000256" key="1">
    <source>
        <dbReference type="ARBA" id="ARBA00009199"/>
    </source>
</evidence>
<dbReference type="SUPFAM" id="SSF75304">
    <property type="entry name" value="Amidase signature (AS) enzymes"/>
    <property type="match status" value="1"/>
</dbReference>
<evidence type="ECO:0000259" key="2">
    <source>
        <dbReference type="Pfam" id="PF01425"/>
    </source>
</evidence>
<keyword evidence="4" id="KW-1185">Reference proteome</keyword>
<name>A0ABS8VZ57_9PROT</name>
<dbReference type="InterPro" id="IPR023631">
    <property type="entry name" value="Amidase_dom"/>
</dbReference>
<dbReference type="InterPro" id="IPR036928">
    <property type="entry name" value="AS_sf"/>
</dbReference>